<reference evidence="1 2" key="1">
    <citation type="submission" date="2020-02" db="EMBL/GenBank/DDBJ databases">
        <authorList>
            <person name="Ferguson B K."/>
        </authorList>
    </citation>
    <scope>NUCLEOTIDE SEQUENCE [LARGE SCALE GENOMIC DNA]</scope>
</reference>
<dbReference type="Proteomes" id="UP000479000">
    <property type="component" value="Unassembled WGS sequence"/>
</dbReference>
<organism evidence="1 2">
    <name type="scientific">Nesidiocoris tenuis</name>
    <dbReference type="NCBI Taxonomy" id="355587"/>
    <lineage>
        <taxon>Eukaryota</taxon>
        <taxon>Metazoa</taxon>
        <taxon>Ecdysozoa</taxon>
        <taxon>Arthropoda</taxon>
        <taxon>Hexapoda</taxon>
        <taxon>Insecta</taxon>
        <taxon>Pterygota</taxon>
        <taxon>Neoptera</taxon>
        <taxon>Paraneoptera</taxon>
        <taxon>Hemiptera</taxon>
        <taxon>Heteroptera</taxon>
        <taxon>Panheteroptera</taxon>
        <taxon>Cimicomorpha</taxon>
        <taxon>Miridae</taxon>
        <taxon>Dicyphina</taxon>
        <taxon>Nesidiocoris</taxon>
    </lineage>
</organism>
<evidence type="ECO:0000313" key="1">
    <source>
        <dbReference type="EMBL" id="CAB0017259.1"/>
    </source>
</evidence>
<protein>
    <submittedName>
        <fullName evidence="1">Uncharacterized protein</fullName>
    </submittedName>
</protein>
<accession>A0A6H5HGR2</accession>
<sequence>MRSLPKRLSRSYVLDARSVADELPGRWQMGRQAVGRRAARSMADLLPGRWQTANQVIGRRDSGSLGDEELQAH</sequence>
<proteinExistence type="predicted"/>
<gene>
    <name evidence="1" type="ORF">NTEN_LOCUS21291</name>
</gene>
<feature type="non-terminal residue" evidence="1">
    <location>
        <position position="73"/>
    </location>
</feature>
<keyword evidence="2" id="KW-1185">Reference proteome</keyword>
<name>A0A6H5HGR2_9HEMI</name>
<evidence type="ECO:0000313" key="2">
    <source>
        <dbReference type="Proteomes" id="UP000479000"/>
    </source>
</evidence>
<dbReference type="AlphaFoldDB" id="A0A6H5HGR2"/>
<dbReference type="EMBL" id="CADCXU010031071">
    <property type="protein sequence ID" value="CAB0017259.1"/>
    <property type="molecule type" value="Genomic_DNA"/>
</dbReference>